<accession>A0A0A9HP28</accession>
<organism evidence="1">
    <name type="scientific">Arundo donax</name>
    <name type="common">Giant reed</name>
    <name type="synonym">Donax arundinaceus</name>
    <dbReference type="NCBI Taxonomy" id="35708"/>
    <lineage>
        <taxon>Eukaryota</taxon>
        <taxon>Viridiplantae</taxon>
        <taxon>Streptophyta</taxon>
        <taxon>Embryophyta</taxon>
        <taxon>Tracheophyta</taxon>
        <taxon>Spermatophyta</taxon>
        <taxon>Magnoliopsida</taxon>
        <taxon>Liliopsida</taxon>
        <taxon>Poales</taxon>
        <taxon>Poaceae</taxon>
        <taxon>PACMAD clade</taxon>
        <taxon>Arundinoideae</taxon>
        <taxon>Arundineae</taxon>
        <taxon>Arundo</taxon>
    </lineage>
</organism>
<reference evidence="1" key="1">
    <citation type="submission" date="2014-09" db="EMBL/GenBank/DDBJ databases">
        <authorList>
            <person name="Magalhaes I.L.F."/>
            <person name="Oliveira U."/>
            <person name="Santos F.R."/>
            <person name="Vidigal T.H.D.A."/>
            <person name="Brescovit A.D."/>
            <person name="Santos A.J."/>
        </authorList>
    </citation>
    <scope>NUCLEOTIDE SEQUENCE</scope>
    <source>
        <tissue evidence="1">Shoot tissue taken approximately 20 cm above the soil surface</tissue>
    </source>
</reference>
<evidence type="ECO:0000313" key="1">
    <source>
        <dbReference type="EMBL" id="JAE37584.1"/>
    </source>
</evidence>
<name>A0A0A9HP28_ARUDO</name>
<dbReference type="EMBL" id="GBRH01160312">
    <property type="protein sequence ID" value="JAE37584.1"/>
    <property type="molecule type" value="Transcribed_RNA"/>
</dbReference>
<reference evidence="1" key="2">
    <citation type="journal article" date="2015" name="Data Brief">
        <title>Shoot transcriptome of the giant reed, Arundo donax.</title>
        <authorList>
            <person name="Barrero R.A."/>
            <person name="Guerrero F.D."/>
            <person name="Moolhuijzen P."/>
            <person name="Goolsby J.A."/>
            <person name="Tidwell J."/>
            <person name="Bellgard S.E."/>
            <person name="Bellgard M.I."/>
        </authorList>
    </citation>
    <scope>NUCLEOTIDE SEQUENCE</scope>
    <source>
        <tissue evidence="1">Shoot tissue taken approximately 20 cm above the soil surface</tissue>
    </source>
</reference>
<dbReference type="AlphaFoldDB" id="A0A0A9HP28"/>
<sequence length="20" mass="2682">MIIFWYWELFTSCYWDLAFF</sequence>
<proteinExistence type="predicted"/>
<protein>
    <submittedName>
        <fullName evidence="1">Uncharacterized protein</fullName>
    </submittedName>
</protein>